<organism evidence="3 4">
    <name type="scientific">Sparassis crispa</name>
    <dbReference type="NCBI Taxonomy" id="139825"/>
    <lineage>
        <taxon>Eukaryota</taxon>
        <taxon>Fungi</taxon>
        <taxon>Dikarya</taxon>
        <taxon>Basidiomycota</taxon>
        <taxon>Agaricomycotina</taxon>
        <taxon>Agaricomycetes</taxon>
        <taxon>Polyporales</taxon>
        <taxon>Sparassidaceae</taxon>
        <taxon>Sparassis</taxon>
    </lineage>
</organism>
<protein>
    <submittedName>
        <fullName evidence="3">Probable glycosidase</fullName>
    </submittedName>
</protein>
<gene>
    <name evidence="3" type="ORF">SCP_1102140</name>
</gene>
<keyword evidence="1" id="KW-1133">Transmembrane helix</keyword>
<dbReference type="InterPro" id="IPR000757">
    <property type="entry name" value="Beta-glucanase-like"/>
</dbReference>
<dbReference type="AlphaFoldDB" id="A0A401GZD7"/>
<keyword evidence="1" id="KW-0812">Transmembrane</keyword>
<keyword evidence="3" id="KW-0378">Hydrolase</keyword>
<dbReference type="GO" id="GO:0009251">
    <property type="term" value="P:glucan catabolic process"/>
    <property type="evidence" value="ECO:0007669"/>
    <property type="project" value="TreeGrafter"/>
</dbReference>
<keyword evidence="1" id="KW-0472">Membrane</keyword>
<dbReference type="OrthoDB" id="192832at2759"/>
<dbReference type="GeneID" id="38784454"/>
<keyword evidence="4" id="KW-1185">Reference proteome</keyword>
<feature type="domain" description="GH16" evidence="2">
    <location>
        <begin position="42"/>
        <end position="286"/>
    </location>
</feature>
<sequence length="389" mass="41515">MLLHCYYCLITVLSLVTGSSAVYHLLHEYAGQNFFSGWDFYGSWDNLTLSNTTWVSQENATALNLAYINAAGNAIMRVDNTTNVPVGEMRNSVRITSQQSFDFGSLWIMDAVHLPYGCSVWPAFWTKGPNWPFEGEIDIVEGINMMANNQMALHTVAGCMHNLTDPALQTGYNGGLDCGTGSGCVVSENAPNSYQAGFAAAGGGVWATQFDVSGVFMWFWSRPNIPAQIANATSDTIMDPSTWGPPVANYPTTTACNTSAFFSAQQLVFDIALCGDWAGVPSIYANTGCSKPNGTGICYLDSVVGPGSPTFDEAYFEIRYVRTYALGVVDPPASSSSSSTQPTGTSTVVATVTANAHDQSSNSARSIRLPARLGAIVPLGLLLGSALVW</sequence>
<dbReference type="SUPFAM" id="SSF49899">
    <property type="entry name" value="Concanavalin A-like lectins/glucanases"/>
    <property type="match status" value="1"/>
</dbReference>
<dbReference type="Pfam" id="PF26113">
    <property type="entry name" value="GH16_XgeA"/>
    <property type="match status" value="1"/>
</dbReference>
<proteinExistence type="predicted"/>
<dbReference type="EMBL" id="BFAD01000011">
    <property type="protein sequence ID" value="GBE87537.1"/>
    <property type="molecule type" value="Genomic_DNA"/>
</dbReference>
<dbReference type="PANTHER" id="PTHR10963:SF24">
    <property type="entry name" value="GLYCOSIDASE C21B10.07-RELATED"/>
    <property type="match status" value="1"/>
</dbReference>
<dbReference type="Proteomes" id="UP000287166">
    <property type="component" value="Unassembled WGS sequence"/>
</dbReference>
<evidence type="ECO:0000313" key="3">
    <source>
        <dbReference type="EMBL" id="GBE87537.1"/>
    </source>
</evidence>
<dbReference type="RefSeq" id="XP_027618450.1">
    <property type="nucleotide sequence ID" value="XM_027762649.1"/>
</dbReference>
<name>A0A401GZD7_9APHY</name>
<dbReference type="Gene3D" id="2.60.120.200">
    <property type="match status" value="1"/>
</dbReference>
<evidence type="ECO:0000259" key="2">
    <source>
        <dbReference type="PROSITE" id="PS51762"/>
    </source>
</evidence>
<reference evidence="3 4" key="1">
    <citation type="journal article" date="2018" name="Sci. Rep.">
        <title>Genome sequence of the cauliflower mushroom Sparassis crispa (Hanabiratake) and its association with beneficial usage.</title>
        <authorList>
            <person name="Kiyama R."/>
            <person name="Furutani Y."/>
            <person name="Kawaguchi K."/>
            <person name="Nakanishi T."/>
        </authorList>
    </citation>
    <scope>NUCLEOTIDE SEQUENCE [LARGE SCALE GENOMIC DNA]</scope>
</reference>
<dbReference type="STRING" id="139825.A0A401GZD7"/>
<evidence type="ECO:0000313" key="4">
    <source>
        <dbReference type="Proteomes" id="UP000287166"/>
    </source>
</evidence>
<accession>A0A401GZD7</accession>
<dbReference type="PANTHER" id="PTHR10963">
    <property type="entry name" value="GLYCOSYL HYDROLASE-RELATED"/>
    <property type="match status" value="1"/>
</dbReference>
<dbReference type="CDD" id="cd02181">
    <property type="entry name" value="GH16_fungal_Lam16A_glucanase"/>
    <property type="match status" value="1"/>
</dbReference>
<dbReference type="GO" id="GO:0004553">
    <property type="term" value="F:hydrolase activity, hydrolyzing O-glycosyl compounds"/>
    <property type="evidence" value="ECO:0007669"/>
    <property type="project" value="InterPro"/>
</dbReference>
<dbReference type="InParanoid" id="A0A401GZD7"/>
<keyword evidence="3" id="KW-0326">Glycosidase</keyword>
<dbReference type="PROSITE" id="PS51762">
    <property type="entry name" value="GH16_2"/>
    <property type="match status" value="1"/>
</dbReference>
<evidence type="ECO:0000256" key="1">
    <source>
        <dbReference type="SAM" id="Phobius"/>
    </source>
</evidence>
<feature type="transmembrane region" description="Helical" evidence="1">
    <location>
        <begin position="6"/>
        <end position="26"/>
    </location>
</feature>
<dbReference type="InterPro" id="IPR050546">
    <property type="entry name" value="Glycosyl_Hydrlase_16"/>
</dbReference>
<comment type="caution">
    <text evidence="3">The sequence shown here is derived from an EMBL/GenBank/DDBJ whole genome shotgun (WGS) entry which is preliminary data.</text>
</comment>
<dbReference type="InterPro" id="IPR013320">
    <property type="entry name" value="ConA-like_dom_sf"/>
</dbReference>